<sequence>MVVFSLVVVGYKMFIPANNTLATSSFSRQIIKLKFCISCSRTEPSSRVVQFNTCRHCWCFDCFFNLLLQSSLNRENEHLYCSHHHCNNNNSVDYVKYIKILNNNTIQELYLPFDIDKEIVDGRIIRYCSI</sequence>
<protein>
    <submittedName>
        <fullName evidence="1">Uncharacterized protein</fullName>
    </submittedName>
</protein>
<dbReference type="InterPro" id="IPR013083">
    <property type="entry name" value="Znf_RING/FYVE/PHD"/>
</dbReference>
<evidence type="ECO:0000313" key="1">
    <source>
        <dbReference type="EMBL" id="QKN22520.1"/>
    </source>
</evidence>
<dbReference type="SUPFAM" id="SSF57850">
    <property type="entry name" value="RING/U-box"/>
    <property type="match status" value="1"/>
</dbReference>
<organism evidence="1">
    <name type="scientific">Drosophila-associated filamentous virus</name>
    <dbReference type="NCBI Taxonomy" id="2743186"/>
    <lineage>
        <taxon>Viruses</taxon>
    </lineage>
</organism>
<proteinExistence type="predicted"/>
<dbReference type="EMBL" id="MT496840">
    <property type="protein sequence ID" value="QKN22520.1"/>
    <property type="molecule type" value="Genomic_DNA"/>
</dbReference>
<name>A0A6M9TZZ9_9VIRU</name>
<reference evidence="1" key="1">
    <citation type="journal article" date="2021" name="Virus">
        <title>The discovery, distribution and diversity of DNA viruses associated with Drosophila melanogaster in Europe.</title>
        <authorList>
            <person name="Wallace M.A."/>
            <person name="Coffman K.A."/>
            <person name="Gilbert C."/>
            <person name="Ravindran S."/>
            <person name="Albery G.F."/>
            <person name="Abbott J."/>
            <person name="Argyridou E."/>
            <person name="Bellosta P."/>
            <person name="Betancourt A.J."/>
            <person name="Colinet H."/>
            <person name="Eric K."/>
            <person name="Glaser-Schmitt A."/>
            <person name="Grath S."/>
            <person name="Jelic M."/>
            <person name="Kankare M."/>
            <person name="Kozeretska I."/>
            <person name="Loeschcke V."/>
            <person name="Montchamp-Moreau C."/>
            <person name="Ometto L."/>
            <person name="Onder B.S."/>
            <person name="Orengo D.J."/>
            <person name="Parsch J."/>
            <person name="Pascual M."/>
            <person name="Patenkovic A."/>
            <person name="Puerma E."/>
            <person name="Ritchie M.G."/>
            <person name="Rota-Stabelli O."/>
            <person name="Schou M.F."/>
            <person name="Serga S.V."/>
            <person name="Stamenkovic-Radak M."/>
            <person name="Tanaskovic M."/>
            <person name="Veselinovic M.S."/>
            <person name="Vieira J."/>
            <person name="Vieira C.P."/>
            <person name="Kapun M."/>
            <person name="Flatt T."/>
            <person name="Gonzalez J."/>
            <person name="Staubach F."/>
            <person name="Obbard D.J."/>
        </authorList>
    </citation>
    <scope>NUCLEOTIDE SEQUENCE</scope>
    <source>
        <strain evidence="1">Filamentous_ES_Gim_15_30_pool</strain>
    </source>
</reference>
<accession>A0A6M9TZZ9</accession>
<dbReference type="Gene3D" id="3.30.40.10">
    <property type="entry name" value="Zinc/RING finger domain, C3HC4 (zinc finger)"/>
    <property type="match status" value="1"/>
</dbReference>
<gene>
    <name evidence="1" type="primary">ORF63</name>
</gene>